<dbReference type="AlphaFoldDB" id="A0A939HII8"/>
<dbReference type="EMBL" id="JAFVMH010000001">
    <property type="protein sequence ID" value="MBO1324062.1"/>
    <property type="molecule type" value="Genomic_DNA"/>
</dbReference>
<proteinExistence type="predicted"/>
<dbReference type="Proteomes" id="UP000664073">
    <property type="component" value="Unassembled WGS sequence"/>
</dbReference>
<accession>A0A939HII8</accession>
<feature type="transmembrane region" description="Helical" evidence="1">
    <location>
        <begin position="26"/>
        <end position="45"/>
    </location>
</feature>
<keyword evidence="1" id="KW-0812">Transmembrane</keyword>
<comment type="caution">
    <text evidence="2">The sequence shown here is derived from an EMBL/GenBank/DDBJ whole genome shotgun (WGS) entry which is preliminary data.</text>
</comment>
<keyword evidence="1" id="KW-1133">Transmembrane helix</keyword>
<dbReference type="Gene3D" id="3.20.20.190">
    <property type="entry name" value="Phosphatidylinositol (PI) phosphodiesterase"/>
    <property type="match status" value="1"/>
</dbReference>
<keyword evidence="3" id="KW-1185">Reference proteome</keyword>
<sequence length="256" mass="27449">MSHPDEGADISNRTHPALGRRCLKKIALAVTLCVVAGTVLVIQHAKAYGIMARIHHGLIVCTTNTGPDAFAPPAGDGQPSMLRLEVSAKPDGQIIVGSDVGALGASTLASVLNSAYRAHTLLMLDLNQTDPKSVTELIRTAHMRDRVILIASDRKSQEDALRADRKVMIAFPIHSEREAYAAHKMAGRHPYAAYLSPTAAPSLFALAHRDAEAIITENPVTSQGPETDFLAERPVDIVVTQDPAHMANVPHRNSNS</sequence>
<evidence type="ECO:0000256" key="1">
    <source>
        <dbReference type="SAM" id="Phobius"/>
    </source>
</evidence>
<protein>
    <submittedName>
        <fullName evidence="2">Uncharacterized protein</fullName>
    </submittedName>
</protein>
<organism evidence="2 3">
    <name type="scientific">Acetobacter garciniae</name>
    <dbReference type="NCBI Taxonomy" id="2817435"/>
    <lineage>
        <taxon>Bacteria</taxon>
        <taxon>Pseudomonadati</taxon>
        <taxon>Pseudomonadota</taxon>
        <taxon>Alphaproteobacteria</taxon>
        <taxon>Acetobacterales</taxon>
        <taxon>Acetobacteraceae</taxon>
        <taxon>Acetobacter</taxon>
    </lineage>
</organism>
<gene>
    <name evidence="2" type="ORF">J2D77_02675</name>
</gene>
<reference evidence="2" key="1">
    <citation type="submission" date="2021-03" db="EMBL/GenBank/DDBJ databases">
        <title>The complete genome sequence of Acetobacter sp. TBRC 12339.</title>
        <authorList>
            <person name="Charoenyingcharoen P."/>
            <person name="Yukphan P."/>
        </authorList>
    </citation>
    <scope>NUCLEOTIDE SEQUENCE</scope>
    <source>
        <strain evidence="2">TBRC 12339</strain>
    </source>
</reference>
<evidence type="ECO:0000313" key="2">
    <source>
        <dbReference type="EMBL" id="MBO1324062.1"/>
    </source>
</evidence>
<dbReference type="GO" id="GO:0008081">
    <property type="term" value="F:phosphoric diester hydrolase activity"/>
    <property type="evidence" value="ECO:0007669"/>
    <property type="project" value="InterPro"/>
</dbReference>
<name>A0A939HII8_9PROT</name>
<dbReference type="RefSeq" id="WP_207844723.1">
    <property type="nucleotide sequence ID" value="NZ_JAFVMH010000001.1"/>
</dbReference>
<keyword evidence="1" id="KW-0472">Membrane</keyword>
<dbReference type="GO" id="GO:0006629">
    <property type="term" value="P:lipid metabolic process"/>
    <property type="evidence" value="ECO:0007669"/>
    <property type="project" value="InterPro"/>
</dbReference>
<evidence type="ECO:0000313" key="3">
    <source>
        <dbReference type="Proteomes" id="UP000664073"/>
    </source>
</evidence>
<dbReference type="InterPro" id="IPR017946">
    <property type="entry name" value="PLC-like_Pdiesterase_TIM-brl"/>
</dbReference>